<sequence>MEMDDGLDRLIRDHRERGKESLFVGEERREYVHPVAPPATFLQALERSFTGAKKAAEDAKRFWNQPIRDVLRRTTGLRLVVGDWNAQVPVRVVDNVMPEFLWVIGALNDEAGWDVIFAMDALLDAAKGLKRLASLARKHPGLGFTVGECEAESERIHSLLRASGASALLQRFRSVPRDILGCYWYDPLDPRIDLYWMAIATLAKVLNVSVESLTVVVLAHELAHAYSQLGRDIDKWDWPVFFFHKTSKDVVEGIAQFYTELVVHDLAPRYPDARRAYQRLLKLQSGPYLAHLDWKPNDTHRGEIIRSAMMEFRRSGELTHEEFLRRLDR</sequence>
<accession>A0A809S2V2</accession>
<proteinExistence type="predicted"/>
<organism evidence="1 2">
    <name type="scientific">Candidatus Nitrosymbiomonas proteolyticus</name>
    <dbReference type="NCBI Taxonomy" id="2608984"/>
    <lineage>
        <taxon>Bacteria</taxon>
        <taxon>Bacillati</taxon>
        <taxon>Armatimonadota</taxon>
        <taxon>Armatimonadota incertae sedis</taxon>
        <taxon>Candidatus Nitrosymbiomonas</taxon>
    </lineage>
</organism>
<evidence type="ECO:0000313" key="2">
    <source>
        <dbReference type="Proteomes" id="UP000662873"/>
    </source>
</evidence>
<name>A0A809S2V2_9BACT</name>
<dbReference type="Proteomes" id="UP000662873">
    <property type="component" value="Chromosome"/>
</dbReference>
<dbReference type="EMBL" id="AP021858">
    <property type="protein sequence ID" value="BBO22887.1"/>
    <property type="molecule type" value="Genomic_DNA"/>
</dbReference>
<dbReference type="AlphaFoldDB" id="A0A809S2V2"/>
<gene>
    <name evidence="1" type="ORF">NPRO_04820</name>
</gene>
<reference evidence="1" key="1">
    <citation type="journal article" name="DNA Res.">
        <title>The physiological potential of anammox bacteria as revealed by their core genome structure.</title>
        <authorList>
            <person name="Okubo T."/>
            <person name="Toyoda A."/>
            <person name="Fukuhara K."/>
            <person name="Uchiyama I."/>
            <person name="Harigaya Y."/>
            <person name="Kuroiwa M."/>
            <person name="Suzuki T."/>
            <person name="Murakami Y."/>
            <person name="Suwa Y."/>
            <person name="Takami H."/>
        </authorList>
    </citation>
    <scope>NUCLEOTIDE SEQUENCE</scope>
    <source>
        <strain evidence="1">317325-2</strain>
    </source>
</reference>
<dbReference type="KEGG" id="npy:NPRO_04820"/>
<protein>
    <submittedName>
        <fullName evidence="1">Uncharacterized protein</fullName>
    </submittedName>
</protein>
<evidence type="ECO:0000313" key="1">
    <source>
        <dbReference type="EMBL" id="BBO22887.1"/>
    </source>
</evidence>